<dbReference type="InterPro" id="IPR051461">
    <property type="entry name" value="UPF0750_membrane"/>
</dbReference>
<keyword evidence="9" id="KW-1185">Reference proteome</keyword>
<feature type="transmembrane region" description="Helical" evidence="6">
    <location>
        <begin position="109"/>
        <end position="131"/>
    </location>
</feature>
<feature type="transmembrane region" description="Helical" evidence="6">
    <location>
        <begin position="78"/>
        <end position="97"/>
    </location>
</feature>
<dbReference type="CDD" id="cd16380">
    <property type="entry name" value="YitT_C"/>
    <property type="match status" value="1"/>
</dbReference>
<dbReference type="KEGG" id="clt:CM240_1356"/>
<evidence type="ECO:0000313" key="9">
    <source>
        <dbReference type="Proteomes" id="UP000019426"/>
    </source>
</evidence>
<keyword evidence="2" id="KW-1003">Cell membrane</keyword>
<dbReference type="PIRSF" id="PIRSF006483">
    <property type="entry name" value="Membrane_protein_YitT"/>
    <property type="match status" value="1"/>
</dbReference>
<gene>
    <name evidence="8" type="ORF">CM240_1356</name>
</gene>
<dbReference type="InterPro" id="IPR015867">
    <property type="entry name" value="N-reg_PII/ATP_PRibTrfase_C"/>
</dbReference>
<dbReference type="OrthoDB" id="3180973at2"/>
<evidence type="ECO:0000256" key="3">
    <source>
        <dbReference type="ARBA" id="ARBA00022692"/>
    </source>
</evidence>
<keyword evidence="4 6" id="KW-1133">Transmembrane helix</keyword>
<dbReference type="InterPro" id="IPR003740">
    <property type="entry name" value="YitT"/>
</dbReference>
<evidence type="ECO:0000256" key="6">
    <source>
        <dbReference type="SAM" id="Phobius"/>
    </source>
</evidence>
<feature type="domain" description="DUF2179" evidence="7">
    <location>
        <begin position="223"/>
        <end position="277"/>
    </location>
</feature>
<dbReference type="Pfam" id="PF02588">
    <property type="entry name" value="YitT_membrane"/>
    <property type="match status" value="1"/>
</dbReference>
<organism evidence="8 9">
    <name type="scientific">Clostridium bornimense</name>
    <dbReference type="NCBI Taxonomy" id="1216932"/>
    <lineage>
        <taxon>Bacteria</taxon>
        <taxon>Bacillati</taxon>
        <taxon>Bacillota</taxon>
        <taxon>Clostridia</taxon>
        <taxon>Eubacteriales</taxon>
        <taxon>Clostridiaceae</taxon>
        <taxon>Clostridium</taxon>
    </lineage>
</organism>
<name>W6SFQ2_9CLOT</name>
<evidence type="ECO:0000256" key="1">
    <source>
        <dbReference type="ARBA" id="ARBA00004651"/>
    </source>
</evidence>
<keyword evidence="5 6" id="KW-0472">Membrane</keyword>
<dbReference type="Proteomes" id="UP000019426">
    <property type="component" value="Chromosome M2/40_rep1"/>
</dbReference>
<proteinExistence type="predicted"/>
<dbReference type="HOGENOM" id="CLU_063199_1_1_9"/>
<feature type="transmembrane region" description="Helical" evidence="6">
    <location>
        <begin position="12"/>
        <end position="31"/>
    </location>
</feature>
<protein>
    <submittedName>
        <fullName evidence="8">Putative membrane protein</fullName>
    </submittedName>
</protein>
<dbReference type="GO" id="GO:0005886">
    <property type="term" value="C:plasma membrane"/>
    <property type="evidence" value="ECO:0007669"/>
    <property type="project" value="UniProtKB-SubCell"/>
</dbReference>
<dbReference type="PANTHER" id="PTHR33545">
    <property type="entry name" value="UPF0750 MEMBRANE PROTEIN YITT-RELATED"/>
    <property type="match status" value="1"/>
</dbReference>
<reference evidence="8 9" key="1">
    <citation type="submission" date="2013-11" db="EMBL/GenBank/DDBJ databases">
        <title>Complete genome sequence of Clostridum sp. M2/40.</title>
        <authorList>
            <person name="Wibberg D."/>
            <person name="Puehler A."/>
            <person name="Schlueter A."/>
        </authorList>
    </citation>
    <scope>NUCLEOTIDE SEQUENCE [LARGE SCALE GENOMIC DNA]</scope>
    <source>
        <strain evidence="9">M2/40</strain>
    </source>
</reference>
<evidence type="ECO:0000313" key="8">
    <source>
        <dbReference type="EMBL" id="CDM68515.1"/>
    </source>
</evidence>
<dbReference type="Gene3D" id="3.30.70.120">
    <property type="match status" value="1"/>
</dbReference>
<dbReference type="RefSeq" id="WP_044037616.1">
    <property type="nucleotide sequence ID" value="NZ_HG917868.1"/>
</dbReference>
<evidence type="ECO:0000256" key="2">
    <source>
        <dbReference type="ARBA" id="ARBA00022475"/>
    </source>
</evidence>
<keyword evidence="3 6" id="KW-0812">Transmembrane</keyword>
<dbReference type="AlphaFoldDB" id="W6SFQ2"/>
<evidence type="ECO:0000256" key="4">
    <source>
        <dbReference type="ARBA" id="ARBA00022989"/>
    </source>
</evidence>
<accession>W6SFQ2</accession>
<dbReference type="EMBL" id="HG917868">
    <property type="protein sequence ID" value="CDM68515.1"/>
    <property type="molecule type" value="Genomic_DNA"/>
</dbReference>
<dbReference type="InterPro" id="IPR019264">
    <property type="entry name" value="DUF2179"/>
</dbReference>
<feature type="transmembrane region" description="Helical" evidence="6">
    <location>
        <begin position="43"/>
        <end position="66"/>
    </location>
</feature>
<dbReference type="eggNOG" id="COG1284">
    <property type="taxonomic scope" value="Bacteria"/>
</dbReference>
<comment type="subcellular location">
    <subcellularLocation>
        <location evidence="1">Cell membrane</location>
        <topology evidence="1">Multi-pass membrane protein</topology>
    </subcellularLocation>
</comment>
<feature type="transmembrane region" description="Helical" evidence="6">
    <location>
        <begin position="152"/>
        <end position="185"/>
    </location>
</feature>
<dbReference type="STRING" id="1216932.CM240_1356"/>
<dbReference type="PATRIC" id="fig|1216932.3.peg.1350"/>
<evidence type="ECO:0000256" key="5">
    <source>
        <dbReference type="ARBA" id="ARBA00023136"/>
    </source>
</evidence>
<sequence>MKFFNRDKFKQILFILVGCTINSLAINIFLVNANLLSGGVSGIALIVQYLTSIPAGYTTLILNIPLLILSYFKINKSFTFFTIIGTLGSVVTLILTTNMQKFITLKDPLLLSIYGGVLQGIGIGIVFVYNGSTGGLDIITALIKKHKEDINIGTVSFLLNGIIVLIGCFIFGISIALYTLLLMYISSFTLDKTIQIFNRKRLVLIISDKEPEVTRRIMDKVQRGVTLLYGEGAYTKEKRNIIYTIVEISQLPAVKQIVRNEDINAFITVLDVSDVEGLGFKKNLPL</sequence>
<dbReference type="PANTHER" id="PTHR33545:SF5">
    <property type="entry name" value="UPF0750 MEMBRANE PROTEIN YITT"/>
    <property type="match status" value="1"/>
</dbReference>
<dbReference type="Pfam" id="PF10035">
    <property type="entry name" value="DUF2179"/>
    <property type="match status" value="1"/>
</dbReference>
<evidence type="ECO:0000259" key="7">
    <source>
        <dbReference type="Pfam" id="PF10035"/>
    </source>
</evidence>